<feature type="compositionally biased region" description="Basic and acidic residues" evidence="1">
    <location>
        <begin position="19"/>
        <end position="51"/>
    </location>
</feature>
<evidence type="ECO:0000313" key="2">
    <source>
        <dbReference type="EMBL" id="TNN36413.1"/>
    </source>
</evidence>
<comment type="caution">
    <text evidence="2">The sequence shown here is derived from an EMBL/GenBank/DDBJ whole genome shotgun (WGS) entry which is preliminary data.</text>
</comment>
<evidence type="ECO:0000256" key="1">
    <source>
        <dbReference type="SAM" id="MobiDB-lite"/>
    </source>
</evidence>
<dbReference type="AlphaFoldDB" id="A0A4Z2F6C1"/>
<reference evidence="2 3" key="1">
    <citation type="submission" date="2019-03" db="EMBL/GenBank/DDBJ databases">
        <title>First draft genome of Liparis tanakae, snailfish: a comprehensive survey of snailfish specific genes.</title>
        <authorList>
            <person name="Kim W."/>
            <person name="Song I."/>
            <person name="Jeong J.-H."/>
            <person name="Kim D."/>
            <person name="Kim S."/>
            <person name="Ryu S."/>
            <person name="Song J.Y."/>
            <person name="Lee S.K."/>
        </authorList>
    </citation>
    <scope>NUCLEOTIDE SEQUENCE [LARGE SCALE GENOMIC DNA]</scope>
    <source>
        <tissue evidence="2">Muscle</tissue>
    </source>
</reference>
<dbReference type="EMBL" id="SRLO01001622">
    <property type="protein sequence ID" value="TNN36413.1"/>
    <property type="molecule type" value="Genomic_DNA"/>
</dbReference>
<gene>
    <name evidence="2" type="ORF">EYF80_053427</name>
</gene>
<accession>A0A4Z2F6C1</accession>
<feature type="compositionally biased region" description="Basic and acidic residues" evidence="1">
    <location>
        <begin position="85"/>
        <end position="97"/>
    </location>
</feature>
<evidence type="ECO:0000313" key="3">
    <source>
        <dbReference type="Proteomes" id="UP000314294"/>
    </source>
</evidence>
<organism evidence="2 3">
    <name type="scientific">Liparis tanakae</name>
    <name type="common">Tanaka's snailfish</name>
    <dbReference type="NCBI Taxonomy" id="230148"/>
    <lineage>
        <taxon>Eukaryota</taxon>
        <taxon>Metazoa</taxon>
        <taxon>Chordata</taxon>
        <taxon>Craniata</taxon>
        <taxon>Vertebrata</taxon>
        <taxon>Euteleostomi</taxon>
        <taxon>Actinopterygii</taxon>
        <taxon>Neopterygii</taxon>
        <taxon>Teleostei</taxon>
        <taxon>Neoteleostei</taxon>
        <taxon>Acanthomorphata</taxon>
        <taxon>Eupercaria</taxon>
        <taxon>Perciformes</taxon>
        <taxon>Cottioidei</taxon>
        <taxon>Cottales</taxon>
        <taxon>Liparidae</taxon>
        <taxon>Liparis</taxon>
    </lineage>
</organism>
<name>A0A4Z2F6C1_9TELE</name>
<feature type="region of interest" description="Disordered" evidence="1">
    <location>
        <begin position="1"/>
        <end position="97"/>
    </location>
</feature>
<proteinExistence type="predicted"/>
<protein>
    <submittedName>
        <fullName evidence="2">Uncharacterized protein</fullName>
    </submittedName>
</protein>
<sequence>MPVRKSAQSVPPACSYRVRQHEGTREDRSGPEGTRKDPRGPFSAEESHEATRVSCGSAKPVYSRSDKIATSISAGPFRLAATAPKDAERRSELRALK</sequence>
<dbReference type="Proteomes" id="UP000314294">
    <property type="component" value="Unassembled WGS sequence"/>
</dbReference>
<keyword evidence="3" id="KW-1185">Reference proteome</keyword>